<evidence type="ECO:0000313" key="2">
    <source>
        <dbReference type="EMBL" id="KAG9392456.1"/>
    </source>
</evidence>
<feature type="region of interest" description="Disordered" evidence="1">
    <location>
        <begin position="146"/>
        <end position="173"/>
    </location>
</feature>
<gene>
    <name evidence="2" type="ORF">J8273_5448</name>
</gene>
<evidence type="ECO:0000256" key="1">
    <source>
        <dbReference type="SAM" id="MobiDB-lite"/>
    </source>
</evidence>
<reference evidence="2" key="1">
    <citation type="submission" date="2021-05" db="EMBL/GenBank/DDBJ databases">
        <title>A free-living protist that lacks canonical eukaryotic 1 DNA replication and segregation systems.</title>
        <authorList>
            <person name="Salas-Leiva D.E."/>
            <person name="Tromer E.C."/>
            <person name="Curtis B.A."/>
            <person name="Jerlstrom-Hultqvist J."/>
            <person name="Kolisko M."/>
            <person name="Yi Z."/>
            <person name="Salas-Leiva J.S."/>
            <person name="Gallot-Lavallee L."/>
            <person name="Kops G.J.P.L."/>
            <person name="Archibald J.M."/>
            <person name="Simpson A.G.B."/>
            <person name="Roger A.J."/>
        </authorList>
    </citation>
    <scope>NUCLEOTIDE SEQUENCE</scope>
    <source>
        <strain evidence="2">BICM</strain>
    </source>
</reference>
<sequence length="173" mass="19041">MSHFSLRIHSPLSLEAGPVRKSPIEFSSPSQLRTKDELATRMREIVQLEHEVADLVESATESLATIFSSASETNTPVAQLTRTASELNWDKYRSPTHTRCYTDPAPMPAPLSQPPPSQTPAHGSPREMIAKGLQEALGIADRMALMPMRQPPPPRVSGYTPSGPYRVGHGFER</sequence>
<dbReference type="AlphaFoldDB" id="A0A8J6E0Z2"/>
<feature type="region of interest" description="Disordered" evidence="1">
    <location>
        <begin position="98"/>
        <end position="125"/>
    </location>
</feature>
<organism evidence="2 3">
    <name type="scientific">Carpediemonas membranifera</name>
    <dbReference type="NCBI Taxonomy" id="201153"/>
    <lineage>
        <taxon>Eukaryota</taxon>
        <taxon>Metamonada</taxon>
        <taxon>Carpediemonas-like organisms</taxon>
        <taxon>Carpediemonas</taxon>
    </lineage>
</organism>
<name>A0A8J6E0Z2_9EUKA</name>
<protein>
    <submittedName>
        <fullName evidence="2">Uncharacterized protein</fullName>
    </submittedName>
</protein>
<feature type="compositionally biased region" description="Pro residues" evidence="1">
    <location>
        <begin position="105"/>
        <end position="118"/>
    </location>
</feature>
<evidence type="ECO:0000313" key="3">
    <source>
        <dbReference type="Proteomes" id="UP000717585"/>
    </source>
</evidence>
<comment type="caution">
    <text evidence="2">The sequence shown here is derived from an EMBL/GenBank/DDBJ whole genome shotgun (WGS) entry which is preliminary data.</text>
</comment>
<keyword evidence="3" id="KW-1185">Reference proteome</keyword>
<dbReference type="EMBL" id="JAHDYR010000038">
    <property type="protein sequence ID" value="KAG9392456.1"/>
    <property type="molecule type" value="Genomic_DNA"/>
</dbReference>
<proteinExistence type="predicted"/>
<dbReference type="Proteomes" id="UP000717585">
    <property type="component" value="Unassembled WGS sequence"/>
</dbReference>
<accession>A0A8J6E0Z2</accession>